<keyword evidence="1" id="KW-0732">Signal</keyword>
<gene>
    <name evidence="3" type="ORF">OJF2_02960</name>
</gene>
<evidence type="ECO:0000313" key="4">
    <source>
        <dbReference type="Proteomes" id="UP000324233"/>
    </source>
</evidence>
<dbReference type="AlphaFoldDB" id="A0A5B9VVF5"/>
<name>A0A5B9VVF5_9BACT</name>
<feature type="domain" description="DUF5648" evidence="2">
    <location>
        <begin position="210"/>
        <end position="247"/>
    </location>
</feature>
<organism evidence="3 4">
    <name type="scientific">Aquisphaera giovannonii</name>
    <dbReference type="NCBI Taxonomy" id="406548"/>
    <lineage>
        <taxon>Bacteria</taxon>
        <taxon>Pseudomonadati</taxon>
        <taxon>Planctomycetota</taxon>
        <taxon>Planctomycetia</taxon>
        <taxon>Isosphaerales</taxon>
        <taxon>Isosphaeraceae</taxon>
        <taxon>Aquisphaera</taxon>
    </lineage>
</organism>
<protein>
    <recommendedName>
        <fullName evidence="2">DUF5648 domain-containing protein</fullName>
    </recommendedName>
</protein>
<feature type="signal peptide" evidence="1">
    <location>
        <begin position="1"/>
        <end position="26"/>
    </location>
</feature>
<feature type="chain" id="PRO_5022852336" description="DUF5648 domain-containing protein" evidence="1">
    <location>
        <begin position="27"/>
        <end position="344"/>
    </location>
</feature>
<sequence length="344" mass="38131" precursor="true">MRRRSSLACLPLLLLTAVASPGIARAGTEIKLDRDYLAGVIEKLPPSPFEKKGQYKGQVNSYRLRAIDPKRRRFLASCQVEGAFAPPASGPISERVSKSKDHEQGLRKFRFEITAGINVEAGPDGTPRFHVDVEEVKKAELEGLAGLLAKFMGRFFDEMVTQIADGRAAILNQKLNAEVAKRAAAMKEYGVLCGIDYRPDHVVLRFDLTRYKKEGIAGYVFAAPRPGAVPLYRFQDRRNGSHEFSLSPGGPGRPELADEGVACYVPDDHSPGSVIVYGWAGRHDRLYTTSADGEGAPRRMLKPTGPAFRVYPEPVPDSVPLYRFFDPNHARHFFTTHPYAEFAK</sequence>
<dbReference type="Pfam" id="PF18885">
    <property type="entry name" value="DUF5648"/>
    <property type="match status" value="2"/>
</dbReference>
<dbReference type="RefSeq" id="WP_148590582.1">
    <property type="nucleotide sequence ID" value="NZ_CP042997.1"/>
</dbReference>
<keyword evidence="4" id="KW-1185">Reference proteome</keyword>
<accession>A0A5B9VVF5</accession>
<dbReference type="Proteomes" id="UP000324233">
    <property type="component" value="Chromosome"/>
</dbReference>
<evidence type="ECO:0000259" key="2">
    <source>
        <dbReference type="Pfam" id="PF18885"/>
    </source>
</evidence>
<feature type="domain" description="DUF5648" evidence="2">
    <location>
        <begin position="257"/>
        <end position="337"/>
    </location>
</feature>
<dbReference type="KEGG" id="agv:OJF2_02960"/>
<dbReference type="InterPro" id="IPR043708">
    <property type="entry name" value="DUF5648"/>
</dbReference>
<evidence type="ECO:0000313" key="3">
    <source>
        <dbReference type="EMBL" id="QEH31831.1"/>
    </source>
</evidence>
<proteinExistence type="predicted"/>
<reference evidence="3 4" key="1">
    <citation type="submission" date="2019-08" db="EMBL/GenBank/DDBJ databases">
        <title>Deep-cultivation of Planctomycetes and their phenomic and genomic characterization uncovers novel biology.</title>
        <authorList>
            <person name="Wiegand S."/>
            <person name="Jogler M."/>
            <person name="Boedeker C."/>
            <person name="Pinto D."/>
            <person name="Vollmers J."/>
            <person name="Rivas-Marin E."/>
            <person name="Kohn T."/>
            <person name="Peeters S.H."/>
            <person name="Heuer A."/>
            <person name="Rast P."/>
            <person name="Oberbeckmann S."/>
            <person name="Bunk B."/>
            <person name="Jeske O."/>
            <person name="Meyerdierks A."/>
            <person name="Storesund J.E."/>
            <person name="Kallscheuer N."/>
            <person name="Luecker S."/>
            <person name="Lage O.M."/>
            <person name="Pohl T."/>
            <person name="Merkel B.J."/>
            <person name="Hornburger P."/>
            <person name="Mueller R.-W."/>
            <person name="Bruemmer F."/>
            <person name="Labrenz M."/>
            <person name="Spormann A.M."/>
            <person name="Op den Camp H."/>
            <person name="Overmann J."/>
            <person name="Amann R."/>
            <person name="Jetten M.S.M."/>
            <person name="Mascher T."/>
            <person name="Medema M.H."/>
            <person name="Devos D.P."/>
            <person name="Kaster A.-K."/>
            <person name="Ovreas L."/>
            <person name="Rohde M."/>
            <person name="Galperin M.Y."/>
            <person name="Jogler C."/>
        </authorList>
    </citation>
    <scope>NUCLEOTIDE SEQUENCE [LARGE SCALE GENOMIC DNA]</scope>
    <source>
        <strain evidence="3 4">OJF2</strain>
    </source>
</reference>
<dbReference type="EMBL" id="CP042997">
    <property type="protein sequence ID" value="QEH31831.1"/>
    <property type="molecule type" value="Genomic_DNA"/>
</dbReference>
<evidence type="ECO:0000256" key="1">
    <source>
        <dbReference type="SAM" id="SignalP"/>
    </source>
</evidence>
<dbReference type="OrthoDB" id="254401at2"/>